<dbReference type="SUPFAM" id="SSF55347">
    <property type="entry name" value="Glyceraldehyde-3-phosphate dehydrogenase-like, C-terminal domain"/>
    <property type="match status" value="1"/>
</dbReference>
<dbReference type="InterPro" id="IPR000683">
    <property type="entry name" value="Gfo/Idh/MocA-like_OxRdtase_N"/>
</dbReference>
<evidence type="ECO:0000256" key="1">
    <source>
        <dbReference type="ARBA" id="ARBA00023002"/>
    </source>
</evidence>
<proteinExistence type="predicted"/>
<keyword evidence="4" id="KW-1185">Reference proteome</keyword>
<dbReference type="EMBL" id="JBHTBJ010000031">
    <property type="protein sequence ID" value="MFC7278312.1"/>
    <property type="molecule type" value="Genomic_DNA"/>
</dbReference>
<evidence type="ECO:0000313" key="4">
    <source>
        <dbReference type="Proteomes" id="UP001596548"/>
    </source>
</evidence>
<gene>
    <name evidence="3" type="ORF">ACFQS1_30385</name>
</gene>
<name>A0ABW2I0R7_9ACTN</name>
<organism evidence="3 4">
    <name type="scientific">Paractinoplanes rhizophilus</name>
    <dbReference type="NCBI Taxonomy" id="1416877"/>
    <lineage>
        <taxon>Bacteria</taxon>
        <taxon>Bacillati</taxon>
        <taxon>Actinomycetota</taxon>
        <taxon>Actinomycetes</taxon>
        <taxon>Micromonosporales</taxon>
        <taxon>Micromonosporaceae</taxon>
        <taxon>Paractinoplanes</taxon>
    </lineage>
</organism>
<dbReference type="PANTHER" id="PTHR43818">
    <property type="entry name" value="BCDNA.GH03377"/>
    <property type="match status" value="1"/>
</dbReference>
<dbReference type="InterPro" id="IPR050463">
    <property type="entry name" value="Gfo/Idh/MocA_oxidrdct_glycsds"/>
</dbReference>
<dbReference type="Proteomes" id="UP001596548">
    <property type="component" value="Unassembled WGS sequence"/>
</dbReference>
<dbReference type="SUPFAM" id="SSF51735">
    <property type="entry name" value="NAD(P)-binding Rossmann-fold domains"/>
    <property type="match status" value="1"/>
</dbReference>
<dbReference type="RefSeq" id="WP_378975027.1">
    <property type="nucleotide sequence ID" value="NZ_JBHTBJ010000031.1"/>
</dbReference>
<dbReference type="InterPro" id="IPR036291">
    <property type="entry name" value="NAD(P)-bd_dom_sf"/>
</dbReference>
<comment type="caution">
    <text evidence="3">The sequence shown here is derived from an EMBL/GenBank/DDBJ whole genome shotgun (WGS) entry which is preliminary data.</text>
</comment>
<sequence>MTATVALIGANGHGRWHRRRIAEIERAGRVRLTGLADPRPIEPDPLVRDRVLIFDDHRKLLAEISPDVVVICTPPHTHLPIALDAIAAGCDLLLEKPPVPSPAAHHTLAAALADARRACQVGFQALGSQAWLRFREALPGLGRLDGITATASWQRDDVYYGRSPWAGRRSVNGRPVVDGALVNPLAHAVMQALAGAHAVGAGRPRQLVAERYRVRPIEVEDTAFARIGFDSGLTIVIAVTLAGEDFIAGEIAARGPGGRAVLEYPTDRLALPGDAAMRPVEGRTDLLTNLIDHRAHGAPLLVPLGSTADFTAVLAALTAPDAPLPHLLNDSAVVVEGPKRTIPGINDLLRKVISTMALPSEMGVPWAVPPFTRRLP</sequence>
<reference evidence="4" key="1">
    <citation type="journal article" date="2019" name="Int. J. Syst. Evol. Microbiol.">
        <title>The Global Catalogue of Microorganisms (GCM) 10K type strain sequencing project: providing services to taxonomists for standard genome sequencing and annotation.</title>
        <authorList>
            <consortium name="The Broad Institute Genomics Platform"/>
            <consortium name="The Broad Institute Genome Sequencing Center for Infectious Disease"/>
            <person name="Wu L."/>
            <person name="Ma J."/>
        </authorList>
    </citation>
    <scope>NUCLEOTIDE SEQUENCE [LARGE SCALE GENOMIC DNA]</scope>
    <source>
        <strain evidence="4">XZYJT-10</strain>
    </source>
</reference>
<dbReference type="PANTHER" id="PTHR43818:SF11">
    <property type="entry name" value="BCDNA.GH03377"/>
    <property type="match status" value="1"/>
</dbReference>
<feature type="domain" description="Gfo/Idh/MocA-like oxidoreductase N-terminal" evidence="2">
    <location>
        <begin position="5"/>
        <end position="123"/>
    </location>
</feature>
<evidence type="ECO:0000259" key="2">
    <source>
        <dbReference type="Pfam" id="PF01408"/>
    </source>
</evidence>
<dbReference type="Pfam" id="PF01408">
    <property type="entry name" value="GFO_IDH_MocA"/>
    <property type="match status" value="1"/>
</dbReference>
<evidence type="ECO:0000313" key="3">
    <source>
        <dbReference type="EMBL" id="MFC7278312.1"/>
    </source>
</evidence>
<keyword evidence="1" id="KW-0560">Oxidoreductase</keyword>
<accession>A0ABW2I0R7</accession>
<protein>
    <submittedName>
        <fullName evidence="3">Gfo/Idh/MocA family protein</fullName>
    </submittedName>
</protein>
<dbReference type="Gene3D" id="3.30.360.10">
    <property type="entry name" value="Dihydrodipicolinate Reductase, domain 2"/>
    <property type="match status" value="1"/>
</dbReference>
<dbReference type="Gene3D" id="3.40.50.720">
    <property type="entry name" value="NAD(P)-binding Rossmann-like Domain"/>
    <property type="match status" value="1"/>
</dbReference>